<dbReference type="SUPFAM" id="SSF103473">
    <property type="entry name" value="MFS general substrate transporter"/>
    <property type="match status" value="1"/>
</dbReference>
<dbReference type="EMBL" id="FWXI01000024">
    <property type="protein sequence ID" value="SMD09231.1"/>
    <property type="molecule type" value="Genomic_DNA"/>
</dbReference>
<dbReference type="PANTHER" id="PTHR23531">
    <property type="entry name" value="QUINOLENE RESISTANCE PROTEIN NORA"/>
    <property type="match status" value="1"/>
</dbReference>
<dbReference type="OrthoDB" id="9814001at2"/>
<gene>
    <name evidence="8" type="ORF">SAMN04488500_12457</name>
</gene>
<dbReference type="AlphaFoldDB" id="A0A1W2EHP0"/>
<sequence length="390" mass="42194">MNKFSLWSKDFIFLCIANFFYFGSFYLILPILPQYVVELGGTPSQIGLVTGYFTLASVVLRPYLGKYADEHGRKRVMLFGVGFFALLFVVYSQVQEVIPLYILRILHGVAHGAFIAACFAYVAELAPVERRGEVLGVFGVSNVVAMALFPAWGIAIIKSTGNFAALFTLSFAIAAAAFLAVAFVKEVKPQVKKAKAESIFVVARQRAVWVASLTLFAAATTYGAIITFLPVYAPERGISNFGVFFSTYAGFTLISRVVAGKLSDRFGRRAVIIPFMCLVAIAVFFFPLLYDSYLLMFIGGCFGLGIGAFMPALSAYVVDETAPKDRGSALAFFTAFMDLGITAGSVVLGLVGGYLGYDSMFVIGGIIVVMGILLFAIGTRTSYSAHGRTE</sequence>
<dbReference type="CDD" id="cd17489">
    <property type="entry name" value="MFS_YfcJ_like"/>
    <property type="match status" value="1"/>
</dbReference>
<feature type="transmembrane region" description="Helical" evidence="6">
    <location>
        <begin position="163"/>
        <end position="187"/>
    </location>
</feature>
<feature type="transmembrane region" description="Helical" evidence="6">
    <location>
        <begin position="44"/>
        <end position="64"/>
    </location>
</feature>
<organism evidence="8 9">
    <name type="scientific">Sporomusa malonica</name>
    <dbReference type="NCBI Taxonomy" id="112901"/>
    <lineage>
        <taxon>Bacteria</taxon>
        <taxon>Bacillati</taxon>
        <taxon>Bacillota</taxon>
        <taxon>Negativicutes</taxon>
        <taxon>Selenomonadales</taxon>
        <taxon>Sporomusaceae</taxon>
        <taxon>Sporomusa</taxon>
    </lineage>
</organism>
<evidence type="ECO:0000313" key="8">
    <source>
        <dbReference type="EMBL" id="SMD09231.1"/>
    </source>
</evidence>
<feature type="domain" description="Major facilitator superfamily (MFS) profile" evidence="7">
    <location>
        <begin position="10"/>
        <end position="382"/>
    </location>
</feature>
<feature type="transmembrane region" description="Helical" evidence="6">
    <location>
        <begin position="134"/>
        <end position="157"/>
    </location>
</feature>
<dbReference type="InterPro" id="IPR005829">
    <property type="entry name" value="Sugar_transporter_CS"/>
</dbReference>
<accession>A0A1W2EHP0</accession>
<dbReference type="Gene3D" id="1.20.1250.20">
    <property type="entry name" value="MFS general substrate transporter like domains"/>
    <property type="match status" value="2"/>
</dbReference>
<keyword evidence="9" id="KW-1185">Reference proteome</keyword>
<feature type="transmembrane region" description="Helical" evidence="6">
    <location>
        <begin position="330"/>
        <end position="354"/>
    </location>
</feature>
<dbReference type="InterPro" id="IPR052714">
    <property type="entry name" value="MFS_Exporter"/>
</dbReference>
<evidence type="ECO:0000256" key="3">
    <source>
        <dbReference type="ARBA" id="ARBA00022692"/>
    </source>
</evidence>
<dbReference type="Pfam" id="PF07690">
    <property type="entry name" value="MFS_1"/>
    <property type="match status" value="1"/>
</dbReference>
<comment type="subcellular location">
    <subcellularLocation>
        <location evidence="1">Cell membrane</location>
        <topology evidence="1">Multi-pass membrane protein</topology>
    </subcellularLocation>
</comment>
<feature type="transmembrane region" description="Helical" evidence="6">
    <location>
        <begin position="360"/>
        <end position="378"/>
    </location>
</feature>
<feature type="transmembrane region" description="Helical" evidence="6">
    <location>
        <begin position="12"/>
        <end position="32"/>
    </location>
</feature>
<evidence type="ECO:0000256" key="1">
    <source>
        <dbReference type="ARBA" id="ARBA00004651"/>
    </source>
</evidence>
<dbReference type="STRING" id="112901.SAMN04488500_12457"/>
<dbReference type="InterPro" id="IPR011701">
    <property type="entry name" value="MFS"/>
</dbReference>
<evidence type="ECO:0000256" key="6">
    <source>
        <dbReference type="SAM" id="Phobius"/>
    </source>
</evidence>
<dbReference type="GO" id="GO:0005886">
    <property type="term" value="C:plasma membrane"/>
    <property type="evidence" value="ECO:0007669"/>
    <property type="project" value="UniProtKB-SubCell"/>
</dbReference>
<dbReference type="PANTHER" id="PTHR23531:SF1">
    <property type="entry name" value="QUINOLENE RESISTANCE PROTEIN NORA"/>
    <property type="match status" value="1"/>
</dbReference>
<evidence type="ECO:0000313" key="9">
    <source>
        <dbReference type="Proteomes" id="UP000192738"/>
    </source>
</evidence>
<keyword evidence="4 6" id="KW-1133">Transmembrane helix</keyword>
<name>A0A1W2EHP0_9FIRM</name>
<dbReference type="PROSITE" id="PS00217">
    <property type="entry name" value="SUGAR_TRANSPORT_2"/>
    <property type="match status" value="1"/>
</dbReference>
<protein>
    <submittedName>
        <fullName evidence="8">Predicted arabinose efflux permease, MFS family</fullName>
    </submittedName>
</protein>
<feature type="transmembrane region" description="Helical" evidence="6">
    <location>
        <begin position="238"/>
        <end position="259"/>
    </location>
</feature>
<feature type="transmembrane region" description="Helical" evidence="6">
    <location>
        <begin position="271"/>
        <end position="290"/>
    </location>
</feature>
<feature type="transmembrane region" description="Helical" evidence="6">
    <location>
        <begin position="100"/>
        <end position="122"/>
    </location>
</feature>
<dbReference type="InterPro" id="IPR036259">
    <property type="entry name" value="MFS_trans_sf"/>
</dbReference>
<keyword evidence="5 6" id="KW-0472">Membrane</keyword>
<evidence type="ECO:0000259" key="7">
    <source>
        <dbReference type="PROSITE" id="PS50850"/>
    </source>
</evidence>
<keyword evidence="3 6" id="KW-0812">Transmembrane</keyword>
<dbReference type="Proteomes" id="UP000192738">
    <property type="component" value="Unassembled WGS sequence"/>
</dbReference>
<feature type="transmembrane region" description="Helical" evidence="6">
    <location>
        <begin position="296"/>
        <end position="318"/>
    </location>
</feature>
<evidence type="ECO:0000256" key="5">
    <source>
        <dbReference type="ARBA" id="ARBA00023136"/>
    </source>
</evidence>
<dbReference type="GO" id="GO:0022857">
    <property type="term" value="F:transmembrane transporter activity"/>
    <property type="evidence" value="ECO:0007669"/>
    <property type="project" value="InterPro"/>
</dbReference>
<feature type="transmembrane region" description="Helical" evidence="6">
    <location>
        <begin position="76"/>
        <end position="94"/>
    </location>
</feature>
<reference evidence="8 9" key="1">
    <citation type="submission" date="2017-04" db="EMBL/GenBank/DDBJ databases">
        <authorList>
            <person name="Afonso C.L."/>
            <person name="Miller P.J."/>
            <person name="Scott M.A."/>
            <person name="Spackman E."/>
            <person name="Goraichik I."/>
            <person name="Dimitrov K.M."/>
            <person name="Suarez D.L."/>
            <person name="Swayne D.E."/>
        </authorList>
    </citation>
    <scope>NUCLEOTIDE SEQUENCE [LARGE SCALE GENOMIC DNA]</scope>
    <source>
        <strain evidence="8 9">DSM 5090</strain>
    </source>
</reference>
<evidence type="ECO:0000256" key="4">
    <source>
        <dbReference type="ARBA" id="ARBA00022989"/>
    </source>
</evidence>
<proteinExistence type="predicted"/>
<dbReference type="PROSITE" id="PS50850">
    <property type="entry name" value="MFS"/>
    <property type="match status" value="1"/>
</dbReference>
<feature type="transmembrane region" description="Helical" evidence="6">
    <location>
        <begin position="208"/>
        <end position="232"/>
    </location>
</feature>
<evidence type="ECO:0000256" key="2">
    <source>
        <dbReference type="ARBA" id="ARBA00022448"/>
    </source>
</evidence>
<dbReference type="InterPro" id="IPR020846">
    <property type="entry name" value="MFS_dom"/>
</dbReference>
<keyword evidence="2" id="KW-0813">Transport</keyword>
<dbReference type="RefSeq" id="WP_084577879.1">
    <property type="nucleotide sequence ID" value="NZ_CP155572.1"/>
</dbReference>